<dbReference type="Proteomes" id="UP001596203">
    <property type="component" value="Unassembled WGS sequence"/>
</dbReference>
<dbReference type="PANTHER" id="PTHR36166">
    <property type="entry name" value="CHROMOSOME 9, WHOLE GENOME SHOTGUN SEQUENCE"/>
    <property type="match status" value="1"/>
</dbReference>
<dbReference type="InterPro" id="IPR023393">
    <property type="entry name" value="START-like_dom_sf"/>
</dbReference>
<keyword evidence="2" id="KW-1185">Reference proteome</keyword>
<sequence>MRQISTQIDIDATPVEVWAVLVDFSRYPDWNPFIREASGRVQVGEILTLRMFPIDGRPMTFTPQVLVAEAGVELRWLGKFAIPGVFNGEHRFVLTPHEGGTRLVHSEKFTGLLVPFLGKMIESTAESFRLLNTALKNQVESGR</sequence>
<comment type="caution">
    <text evidence="1">The sequence shown here is derived from an EMBL/GenBank/DDBJ whole genome shotgun (WGS) entry which is preliminary data.</text>
</comment>
<organism evidence="1 2">
    <name type="scientific">Plantactinospora solaniradicis</name>
    <dbReference type="NCBI Taxonomy" id="1723736"/>
    <lineage>
        <taxon>Bacteria</taxon>
        <taxon>Bacillati</taxon>
        <taxon>Actinomycetota</taxon>
        <taxon>Actinomycetes</taxon>
        <taxon>Micromonosporales</taxon>
        <taxon>Micromonosporaceae</taxon>
        <taxon>Plantactinospora</taxon>
    </lineage>
</organism>
<dbReference type="Pfam" id="PF10604">
    <property type="entry name" value="Polyketide_cyc2"/>
    <property type="match status" value="1"/>
</dbReference>
<evidence type="ECO:0000313" key="2">
    <source>
        <dbReference type="Proteomes" id="UP001596203"/>
    </source>
</evidence>
<dbReference type="InterPro" id="IPR019587">
    <property type="entry name" value="Polyketide_cyclase/dehydratase"/>
</dbReference>
<reference evidence="2" key="1">
    <citation type="journal article" date="2019" name="Int. J. Syst. Evol. Microbiol.">
        <title>The Global Catalogue of Microorganisms (GCM) 10K type strain sequencing project: providing services to taxonomists for standard genome sequencing and annotation.</title>
        <authorList>
            <consortium name="The Broad Institute Genomics Platform"/>
            <consortium name="The Broad Institute Genome Sequencing Center for Infectious Disease"/>
            <person name="Wu L."/>
            <person name="Ma J."/>
        </authorList>
    </citation>
    <scope>NUCLEOTIDE SEQUENCE [LARGE SCALE GENOMIC DNA]</scope>
    <source>
        <strain evidence="2">ZS-35-S2</strain>
    </source>
</reference>
<dbReference type="PANTHER" id="PTHR36166:SF1">
    <property type="entry name" value="SRPBCC DOMAIN-CONTAINING PROTEIN"/>
    <property type="match status" value="1"/>
</dbReference>
<protein>
    <submittedName>
        <fullName evidence="1">SRPBCC family protein</fullName>
    </submittedName>
</protein>
<dbReference type="RefSeq" id="WP_377418405.1">
    <property type="nucleotide sequence ID" value="NZ_JBHSPR010000007.1"/>
</dbReference>
<evidence type="ECO:0000313" key="1">
    <source>
        <dbReference type="EMBL" id="MFC6015817.1"/>
    </source>
</evidence>
<gene>
    <name evidence="1" type="ORF">ACFP2T_06390</name>
</gene>
<proteinExistence type="predicted"/>
<dbReference type="SUPFAM" id="SSF55961">
    <property type="entry name" value="Bet v1-like"/>
    <property type="match status" value="1"/>
</dbReference>
<name>A0ABW1K3K4_9ACTN</name>
<accession>A0ABW1K3K4</accession>
<dbReference type="CDD" id="cd07822">
    <property type="entry name" value="SRPBCC_4"/>
    <property type="match status" value="1"/>
</dbReference>
<dbReference type="Gene3D" id="3.30.530.20">
    <property type="match status" value="1"/>
</dbReference>
<dbReference type="EMBL" id="JBHSPR010000007">
    <property type="protein sequence ID" value="MFC6015817.1"/>
    <property type="molecule type" value="Genomic_DNA"/>
</dbReference>